<accession>A0A8T9T515</accession>
<reference evidence="2 3" key="1">
    <citation type="submission" date="2022-04" db="EMBL/GenBank/DDBJ databases">
        <title>Hymenobacter sp. isolated from the air.</title>
        <authorList>
            <person name="Won M."/>
            <person name="Lee C.-M."/>
            <person name="Woen H.-Y."/>
            <person name="Kwon S.-W."/>
        </authorList>
    </citation>
    <scope>NUCLEOTIDE SEQUENCE [LARGE SCALE GENOMIC DNA]</scope>
    <source>
        <strain evidence="3">5413 J-13</strain>
    </source>
</reference>
<gene>
    <name evidence="2" type="ORF">MUN82_08875</name>
</gene>
<dbReference type="Proteomes" id="UP000829925">
    <property type="component" value="Chromosome"/>
</dbReference>
<sequence>MNKPIRIQRKRTKGFNLQAQSPDGRPVVSVCRPGKWGNPFKIGKWASMGGKTGACWYLVGDKAADTGEWWLVNSPHTAVDIYGWWLELSKPDLADLRGKHLACFCALDAPCHADVLLELANA</sequence>
<proteinExistence type="predicted"/>
<feature type="domain" description="DUF4326" evidence="1">
    <location>
        <begin position="25"/>
        <end position="118"/>
    </location>
</feature>
<protein>
    <submittedName>
        <fullName evidence="2">DUF4326 domain-containing protein</fullName>
    </submittedName>
</protein>
<dbReference type="Pfam" id="PF14216">
    <property type="entry name" value="DUF4326"/>
    <property type="match status" value="1"/>
</dbReference>
<dbReference type="RefSeq" id="WP_245096765.1">
    <property type="nucleotide sequence ID" value="NZ_CP095053.1"/>
</dbReference>
<dbReference type="KEGG" id="haei:MUN82_08875"/>
<dbReference type="AlphaFoldDB" id="A0A8T9T515"/>
<dbReference type="InterPro" id="IPR025475">
    <property type="entry name" value="DUF4326"/>
</dbReference>
<organism evidence="2 3">
    <name type="scientific">Hymenobacter aerilatus</name>
    <dbReference type="NCBI Taxonomy" id="2932251"/>
    <lineage>
        <taxon>Bacteria</taxon>
        <taxon>Pseudomonadati</taxon>
        <taxon>Bacteroidota</taxon>
        <taxon>Cytophagia</taxon>
        <taxon>Cytophagales</taxon>
        <taxon>Hymenobacteraceae</taxon>
        <taxon>Hymenobacter</taxon>
    </lineage>
</organism>
<evidence type="ECO:0000259" key="1">
    <source>
        <dbReference type="Pfam" id="PF14216"/>
    </source>
</evidence>
<keyword evidence="3" id="KW-1185">Reference proteome</keyword>
<evidence type="ECO:0000313" key="3">
    <source>
        <dbReference type="Proteomes" id="UP000829925"/>
    </source>
</evidence>
<dbReference type="EMBL" id="CP095053">
    <property type="protein sequence ID" value="UOR07196.1"/>
    <property type="molecule type" value="Genomic_DNA"/>
</dbReference>
<name>A0A8T9T515_9BACT</name>
<evidence type="ECO:0000313" key="2">
    <source>
        <dbReference type="EMBL" id="UOR07196.1"/>
    </source>
</evidence>